<dbReference type="EMBL" id="JBHLXP010000001">
    <property type="protein sequence ID" value="MFC0048287.1"/>
    <property type="molecule type" value="Genomic_DNA"/>
</dbReference>
<dbReference type="PANTHER" id="PTHR12992">
    <property type="entry name" value="NUDIX HYDROLASE"/>
    <property type="match status" value="1"/>
</dbReference>
<comment type="similarity">
    <text evidence="7">Belongs to the Nudix hydrolase family.</text>
</comment>
<evidence type="ECO:0000256" key="7">
    <source>
        <dbReference type="RuleBase" id="RU003476"/>
    </source>
</evidence>
<evidence type="ECO:0000313" key="10">
    <source>
        <dbReference type="Proteomes" id="UP001589813"/>
    </source>
</evidence>
<organism evidence="9 10">
    <name type="scientific">Rheinheimera tilapiae</name>
    <dbReference type="NCBI Taxonomy" id="875043"/>
    <lineage>
        <taxon>Bacteria</taxon>
        <taxon>Pseudomonadati</taxon>
        <taxon>Pseudomonadota</taxon>
        <taxon>Gammaproteobacteria</taxon>
        <taxon>Chromatiales</taxon>
        <taxon>Chromatiaceae</taxon>
        <taxon>Rheinheimera</taxon>
    </lineage>
</organism>
<evidence type="ECO:0000256" key="4">
    <source>
        <dbReference type="ARBA" id="ARBA00022801"/>
    </source>
</evidence>
<comment type="cofactor">
    <cofactor evidence="1">
        <name>Mn(2+)</name>
        <dbReference type="ChEBI" id="CHEBI:29035"/>
    </cofactor>
</comment>
<evidence type="ECO:0000256" key="5">
    <source>
        <dbReference type="ARBA" id="ARBA00022842"/>
    </source>
</evidence>
<dbReference type="Pfam" id="PF00293">
    <property type="entry name" value="NUDIX"/>
    <property type="match status" value="1"/>
</dbReference>
<dbReference type="Gene3D" id="3.90.79.10">
    <property type="entry name" value="Nucleoside Triphosphate Pyrophosphohydrolase"/>
    <property type="match status" value="1"/>
</dbReference>
<name>A0ABV6BBP2_9GAMM</name>
<dbReference type="CDD" id="cd03426">
    <property type="entry name" value="NUDIX_CoAse_Nudt7"/>
    <property type="match status" value="1"/>
</dbReference>
<dbReference type="InterPro" id="IPR000086">
    <property type="entry name" value="NUDIX_hydrolase_dom"/>
</dbReference>
<evidence type="ECO:0000256" key="1">
    <source>
        <dbReference type="ARBA" id="ARBA00001936"/>
    </source>
</evidence>
<evidence type="ECO:0000256" key="2">
    <source>
        <dbReference type="ARBA" id="ARBA00001946"/>
    </source>
</evidence>
<dbReference type="SUPFAM" id="SSF55811">
    <property type="entry name" value="Nudix"/>
    <property type="match status" value="1"/>
</dbReference>
<keyword evidence="5" id="KW-0460">Magnesium</keyword>
<dbReference type="PROSITE" id="PS51462">
    <property type="entry name" value="NUDIX"/>
    <property type="match status" value="1"/>
</dbReference>
<dbReference type="Proteomes" id="UP001589813">
    <property type="component" value="Unassembled WGS sequence"/>
</dbReference>
<dbReference type="RefSeq" id="WP_377242331.1">
    <property type="nucleotide sequence ID" value="NZ_JBHLXP010000001.1"/>
</dbReference>
<dbReference type="InterPro" id="IPR015797">
    <property type="entry name" value="NUDIX_hydrolase-like_dom_sf"/>
</dbReference>
<dbReference type="PROSITE" id="PS00893">
    <property type="entry name" value="NUDIX_BOX"/>
    <property type="match status" value="1"/>
</dbReference>
<keyword evidence="10" id="KW-1185">Reference proteome</keyword>
<dbReference type="InterPro" id="IPR020084">
    <property type="entry name" value="NUDIX_hydrolase_CS"/>
</dbReference>
<reference evidence="9 10" key="1">
    <citation type="submission" date="2024-09" db="EMBL/GenBank/DDBJ databases">
        <authorList>
            <person name="Sun Q."/>
            <person name="Mori K."/>
        </authorList>
    </citation>
    <scope>NUCLEOTIDE SEQUENCE [LARGE SCALE GENOMIC DNA]</scope>
    <source>
        <strain evidence="9 10">KCTC 23315</strain>
    </source>
</reference>
<proteinExistence type="inferred from homology"/>
<dbReference type="PANTHER" id="PTHR12992:SF11">
    <property type="entry name" value="MITOCHONDRIAL COENZYME A DIPHOSPHATASE NUDT8"/>
    <property type="match status" value="1"/>
</dbReference>
<dbReference type="PRINTS" id="PR00502">
    <property type="entry name" value="NUDIXFAMILY"/>
</dbReference>
<comment type="caution">
    <text evidence="9">The sequence shown here is derived from an EMBL/GenBank/DDBJ whole genome shotgun (WGS) entry which is preliminary data.</text>
</comment>
<dbReference type="NCBIfam" id="NF007980">
    <property type="entry name" value="PRK10707.1"/>
    <property type="match status" value="1"/>
</dbReference>
<evidence type="ECO:0000256" key="3">
    <source>
        <dbReference type="ARBA" id="ARBA00022723"/>
    </source>
</evidence>
<evidence type="ECO:0000313" key="9">
    <source>
        <dbReference type="EMBL" id="MFC0048287.1"/>
    </source>
</evidence>
<keyword evidence="6" id="KW-0464">Manganese</keyword>
<dbReference type="InterPro" id="IPR045121">
    <property type="entry name" value="CoAse"/>
</dbReference>
<dbReference type="InterPro" id="IPR020476">
    <property type="entry name" value="Nudix_hydrolase"/>
</dbReference>
<evidence type="ECO:0000259" key="8">
    <source>
        <dbReference type="PROSITE" id="PS51462"/>
    </source>
</evidence>
<keyword evidence="3" id="KW-0479">Metal-binding</keyword>
<evidence type="ECO:0000256" key="6">
    <source>
        <dbReference type="ARBA" id="ARBA00023211"/>
    </source>
</evidence>
<keyword evidence="4 7" id="KW-0378">Hydrolase</keyword>
<accession>A0ABV6BBP2</accession>
<gene>
    <name evidence="9" type="ORF">ACFFJP_08300</name>
</gene>
<feature type="domain" description="Nudix hydrolase" evidence="8">
    <location>
        <begin position="27"/>
        <end position="159"/>
    </location>
</feature>
<comment type="cofactor">
    <cofactor evidence="2">
        <name>Mg(2+)</name>
        <dbReference type="ChEBI" id="CHEBI:18420"/>
    </cofactor>
</comment>
<protein>
    <submittedName>
        <fullName evidence="9">CoA pyrophosphatase</fullName>
    </submittedName>
</protein>
<sequence>MNVTETELWISRFLLQAPQQRKVEQTEPNAAVLLPIFRHQGVWTLLMTRRALHLRHHPGQISFPGGRIEAGEASSAAALRETYEETGIATTQIRLLGKLPSINTSTGFIVEPWLGVLDQLPVLTLQQTEVDSVLLLPLHEALSAQRRQTEVWPLRGRRQQLHFIPWQQQLIWGASAEMLYQLAQQIAPPAR</sequence>